<name>A0AC34QQV8_9BILA</name>
<dbReference type="Proteomes" id="UP000887576">
    <property type="component" value="Unplaced"/>
</dbReference>
<proteinExistence type="predicted"/>
<evidence type="ECO:0000313" key="1">
    <source>
        <dbReference type="Proteomes" id="UP000887576"/>
    </source>
</evidence>
<accession>A0AC34QQV8</accession>
<organism evidence="1 2">
    <name type="scientific">Panagrolaimus sp. JU765</name>
    <dbReference type="NCBI Taxonomy" id="591449"/>
    <lineage>
        <taxon>Eukaryota</taxon>
        <taxon>Metazoa</taxon>
        <taxon>Ecdysozoa</taxon>
        <taxon>Nematoda</taxon>
        <taxon>Chromadorea</taxon>
        <taxon>Rhabditida</taxon>
        <taxon>Tylenchina</taxon>
        <taxon>Panagrolaimomorpha</taxon>
        <taxon>Panagrolaimoidea</taxon>
        <taxon>Panagrolaimidae</taxon>
        <taxon>Panagrolaimus</taxon>
    </lineage>
</organism>
<sequence length="319" mass="34561">MVETQLDVFFNTSMEIVKNAGQLVRSAFEHAAVVVHTKTLSTDLVTETDQAVEKLLIDGLSKAFPDHKFIGEESAAAGHKYTLTDAPTWIIDPIDGTTNFVHRIPLVAICVGLTIKKVPVIGIVYNPITNEIFTAIKGRGAFKNGFPIHVSMTEALNKSVICTSLGIHNLVSGGNTWLDIALDNHKKSILAGVHGLSVVVSQLGSIRTPEMVNSFIESYKTFMVDQEGHGHRAFGSAAINMVYCAQGSIDAYIEYGLHSWDICAAVVILLEAGGFLLDPSGGPFDLMSRSVLCAGTEKLAREISALFTHTKFEREGEEQ</sequence>
<dbReference type="WBParaSite" id="JU765_v2.g18629.t3">
    <property type="protein sequence ID" value="JU765_v2.g18629.t3"/>
    <property type="gene ID" value="JU765_v2.g18629"/>
</dbReference>
<protein>
    <submittedName>
        <fullName evidence="2">Inositol-1-monophosphatase</fullName>
    </submittedName>
</protein>
<evidence type="ECO:0000313" key="2">
    <source>
        <dbReference type="WBParaSite" id="JU765_v2.g18629.t3"/>
    </source>
</evidence>
<reference evidence="2" key="1">
    <citation type="submission" date="2022-11" db="UniProtKB">
        <authorList>
            <consortium name="WormBaseParasite"/>
        </authorList>
    </citation>
    <scope>IDENTIFICATION</scope>
</reference>